<organism evidence="3 4">
    <name type="scientific">Microbacterium thalassium</name>
    <dbReference type="NCBI Taxonomy" id="362649"/>
    <lineage>
        <taxon>Bacteria</taxon>
        <taxon>Bacillati</taxon>
        <taxon>Actinomycetota</taxon>
        <taxon>Actinomycetes</taxon>
        <taxon>Micrococcales</taxon>
        <taxon>Microbacteriaceae</taxon>
        <taxon>Microbacterium</taxon>
    </lineage>
</organism>
<gene>
    <name evidence="3" type="ORF">HD594_001719</name>
</gene>
<dbReference type="InterPro" id="IPR021373">
    <property type="entry name" value="DUF2993"/>
</dbReference>
<dbReference type="AlphaFoldDB" id="A0A7X0FQV0"/>
<dbReference type="Pfam" id="PF11209">
    <property type="entry name" value="LmeA"/>
    <property type="match status" value="1"/>
</dbReference>
<evidence type="ECO:0000313" key="3">
    <source>
        <dbReference type="EMBL" id="MBB6391406.1"/>
    </source>
</evidence>
<dbReference type="EMBL" id="JACHML010000001">
    <property type="protein sequence ID" value="MBB6391406.1"/>
    <property type="molecule type" value="Genomic_DNA"/>
</dbReference>
<evidence type="ECO:0008006" key="5">
    <source>
        <dbReference type="Google" id="ProtNLM"/>
    </source>
</evidence>
<accession>A0A7X0FQV0</accession>
<name>A0A7X0FQV0_9MICO</name>
<evidence type="ECO:0000256" key="1">
    <source>
        <dbReference type="SAM" id="MobiDB-lite"/>
    </source>
</evidence>
<keyword evidence="2" id="KW-0472">Membrane</keyword>
<keyword evidence="2" id="KW-1133">Transmembrane helix</keyword>
<keyword evidence="2" id="KW-0812">Transmembrane</keyword>
<reference evidence="3 4" key="1">
    <citation type="submission" date="2020-08" db="EMBL/GenBank/DDBJ databases">
        <title>Sequencing the genomes of 1000 actinobacteria strains.</title>
        <authorList>
            <person name="Klenk H.-P."/>
        </authorList>
    </citation>
    <scope>NUCLEOTIDE SEQUENCE [LARGE SCALE GENOMIC DNA]</scope>
    <source>
        <strain evidence="3 4">DSM 12511</strain>
    </source>
</reference>
<dbReference type="Proteomes" id="UP000537775">
    <property type="component" value="Unassembled WGS sequence"/>
</dbReference>
<comment type="caution">
    <text evidence="3">The sequence shown here is derived from an EMBL/GenBank/DDBJ whole genome shotgun (WGS) entry which is preliminary data.</text>
</comment>
<sequence>MAGEDDNPTVPLGERGVHRTAPLPDPSAQWVLATPTPPKPQKRRRIWPWLVLGGAALIIVVAAFIAEPIARSIVQGGIRDRVVTELGLPSDQPVDVEIAGPVLPQLILGTLGEVSISSEDVTFDAFTGDVSVLAYGVSVRGGDMAGGGAEIRMDEQQLRALLSTVDGFPADSLALDAPDVTMSTELDVFGLTTLPLGVALTPSAADGDLVLTPTALEVGGIAVSADQLRDQFGGVVDTIARDWPVCVAQYMPAGVTLVAAAVEGEDFVAAFELDGRIASDPALLENGTCG</sequence>
<evidence type="ECO:0000313" key="4">
    <source>
        <dbReference type="Proteomes" id="UP000537775"/>
    </source>
</evidence>
<evidence type="ECO:0000256" key="2">
    <source>
        <dbReference type="SAM" id="Phobius"/>
    </source>
</evidence>
<keyword evidence="4" id="KW-1185">Reference proteome</keyword>
<proteinExistence type="predicted"/>
<dbReference type="RefSeq" id="WP_184750558.1">
    <property type="nucleotide sequence ID" value="NZ_BAAAJR010000007.1"/>
</dbReference>
<feature type="transmembrane region" description="Helical" evidence="2">
    <location>
        <begin position="46"/>
        <end position="66"/>
    </location>
</feature>
<protein>
    <recommendedName>
        <fullName evidence="5">DUF2993 domain-containing protein</fullName>
    </recommendedName>
</protein>
<feature type="region of interest" description="Disordered" evidence="1">
    <location>
        <begin position="1"/>
        <end position="41"/>
    </location>
</feature>